<dbReference type="AlphaFoldDB" id="A0AAD5DSR7"/>
<gene>
    <name evidence="3" type="ORF">COHA_004648</name>
</gene>
<dbReference type="EMBL" id="JADXDR010000060">
    <property type="protein sequence ID" value="KAI7841783.1"/>
    <property type="molecule type" value="Genomic_DNA"/>
</dbReference>
<reference evidence="3" key="1">
    <citation type="submission" date="2020-11" db="EMBL/GenBank/DDBJ databases">
        <title>Chlorella ohadii genome sequencing and assembly.</title>
        <authorList>
            <person name="Murik O."/>
            <person name="Treves H."/>
            <person name="Kedem I."/>
            <person name="Shotland Y."/>
            <person name="Kaplan A."/>
        </authorList>
    </citation>
    <scope>NUCLEOTIDE SEQUENCE</scope>
    <source>
        <strain evidence="3">1</strain>
    </source>
</reference>
<dbReference type="InterPro" id="IPR032675">
    <property type="entry name" value="LRR_dom_sf"/>
</dbReference>
<evidence type="ECO:0000313" key="4">
    <source>
        <dbReference type="Proteomes" id="UP001205105"/>
    </source>
</evidence>
<accession>A0AAD5DSR7</accession>
<dbReference type="PANTHER" id="PTHR24373:SF275">
    <property type="entry name" value="TIR DOMAIN-CONTAINING PROTEIN"/>
    <property type="match status" value="1"/>
</dbReference>
<comment type="caution">
    <text evidence="3">The sequence shown here is derived from an EMBL/GenBank/DDBJ whole genome shotgun (WGS) entry which is preliminary data.</text>
</comment>
<keyword evidence="2" id="KW-0732">Signal</keyword>
<evidence type="ECO:0000313" key="3">
    <source>
        <dbReference type="EMBL" id="KAI7841783.1"/>
    </source>
</evidence>
<keyword evidence="4" id="KW-1185">Reference proteome</keyword>
<dbReference type="GO" id="GO:0005930">
    <property type="term" value="C:axoneme"/>
    <property type="evidence" value="ECO:0007669"/>
    <property type="project" value="UniProtKB-SubCell"/>
</dbReference>
<evidence type="ECO:0000256" key="2">
    <source>
        <dbReference type="ARBA" id="ARBA00022729"/>
    </source>
</evidence>
<sequence length="515" mass="56158">MDRWLKRPGPAAGPSFDALPEELLQAVIQLVPEVTYQLLGSAVELESRGPVERVCRRWRQIALQLPASLTIDLCEAHDLELGPNADERFAAAMEALLPHLRCRRIVALSISGCTSVLAPEVPVRLAGALYPELSSLHLGGTSLVHFTSFLSMCRRLQELTLSTEEDDSDESVDQKLLCSHLCALRCNLKLLHLTTVAVDKPLAVAIRRHVQPAALMLSCVTPTSDAWLPQLQECSVTFYSNDQISQLNHGLEATVLTQLSSLVLRDARTELLPGASPPNLPALPRLPALCKLCTNLQQLRFNHCLFGGGAFPASLCSALRQLSSLGIRGGGLTSLPPEFSQLSSLHQLLIAGASIKPPSLETFRRLPGLTALRLHDCQLEGLPHGPYLCSLKSLDLSHNSNRLASAIPFAATAAEGLQALCIDFYPAKFTPIHKHPPDAVLCGDELHEWWHDVEWKLHCFPGLKILAMAVDRKTAAEPEVAALLDDIRSTFPSCRLDLSGSLSAYPQYSGLAEFH</sequence>
<dbReference type="PANTHER" id="PTHR24373">
    <property type="entry name" value="SLIT RELATED LEUCINE-RICH REPEAT NEURONAL PROTEIN"/>
    <property type="match status" value="1"/>
</dbReference>
<comment type="subcellular location">
    <subcellularLocation>
        <location evidence="1">Cytoplasm</location>
        <location evidence="1">Cytoskeleton</location>
        <location evidence="1">Cilium axoneme</location>
    </subcellularLocation>
</comment>
<organism evidence="3 4">
    <name type="scientific">Chlorella ohadii</name>
    <dbReference type="NCBI Taxonomy" id="2649997"/>
    <lineage>
        <taxon>Eukaryota</taxon>
        <taxon>Viridiplantae</taxon>
        <taxon>Chlorophyta</taxon>
        <taxon>core chlorophytes</taxon>
        <taxon>Trebouxiophyceae</taxon>
        <taxon>Chlorellales</taxon>
        <taxon>Chlorellaceae</taxon>
        <taxon>Chlorella clade</taxon>
        <taxon>Chlorella</taxon>
    </lineage>
</organism>
<name>A0AAD5DSR7_9CHLO</name>
<dbReference type="SUPFAM" id="SSF52058">
    <property type="entry name" value="L domain-like"/>
    <property type="match status" value="1"/>
</dbReference>
<protein>
    <submittedName>
        <fullName evidence="3">Uncharacterized protein</fullName>
    </submittedName>
</protein>
<dbReference type="Proteomes" id="UP001205105">
    <property type="component" value="Unassembled WGS sequence"/>
</dbReference>
<proteinExistence type="predicted"/>
<dbReference type="InterPro" id="IPR050328">
    <property type="entry name" value="Dev_Immune_Receptor"/>
</dbReference>
<evidence type="ECO:0000256" key="1">
    <source>
        <dbReference type="ARBA" id="ARBA00004430"/>
    </source>
</evidence>
<dbReference type="Gene3D" id="3.80.10.10">
    <property type="entry name" value="Ribonuclease Inhibitor"/>
    <property type="match status" value="2"/>
</dbReference>